<dbReference type="InterPro" id="IPR034660">
    <property type="entry name" value="DinB/YfiT-like"/>
</dbReference>
<dbReference type="KEGG" id="plon:Pla110_07930"/>
<dbReference type="GO" id="GO:0016787">
    <property type="term" value="F:hydrolase activity"/>
    <property type="evidence" value="ECO:0007669"/>
    <property type="project" value="UniProtKB-KW"/>
</dbReference>
<feature type="domain" description="DinB-like" evidence="1">
    <location>
        <begin position="16"/>
        <end position="147"/>
    </location>
</feature>
<keyword evidence="3" id="KW-1185">Reference proteome</keyword>
<evidence type="ECO:0000313" key="2">
    <source>
        <dbReference type="EMBL" id="QDU79089.1"/>
    </source>
</evidence>
<name>A0A518CIM9_9PLAN</name>
<gene>
    <name evidence="2" type="primary">yfiT</name>
    <name evidence="2" type="ORF">Pla110_07930</name>
</gene>
<dbReference type="OrthoDB" id="9793216at2"/>
<dbReference type="AlphaFoldDB" id="A0A518CIM9"/>
<dbReference type="RefSeq" id="WP_144993420.1">
    <property type="nucleotide sequence ID" value="NZ_CP036281.1"/>
</dbReference>
<dbReference type="InterPro" id="IPR024775">
    <property type="entry name" value="DinB-like"/>
</dbReference>
<reference evidence="2 3" key="1">
    <citation type="submission" date="2019-02" db="EMBL/GenBank/DDBJ databases">
        <title>Deep-cultivation of Planctomycetes and their phenomic and genomic characterization uncovers novel biology.</title>
        <authorList>
            <person name="Wiegand S."/>
            <person name="Jogler M."/>
            <person name="Boedeker C."/>
            <person name="Pinto D."/>
            <person name="Vollmers J."/>
            <person name="Rivas-Marin E."/>
            <person name="Kohn T."/>
            <person name="Peeters S.H."/>
            <person name="Heuer A."/>
            <person name="Rast P."/>
            <person name="Oberbeckmann S."/>
            <person name="Bunk B."/>
            <person name="Jeske O."/>
            <person name="Meyerdierks A."/>
            <person name="Storesund J.E."/>
            <person name="Kallscheuer N."/>
            <person name="Luecker S."/>
            <person name="Lage O.M."/>
            <person name="Pohl T."/>
            <person name="Merkel B.J."/>
            <person name="Hornburger P."/>
            <person name="Mueller R.-W."/>
            <person name="Bruemmer F."/>
            <person name="Labrenz M."/>
            <person name="Spormann A.M."/>
            <person name="Op den Camp H."/>
            <person name="Overmann J."/>
            <person name="Amann R."/>
            <person name="Jetten M.S.M."/>
            <person name="Mascher T."/>
            <person name="Medema M.H."/>
            <person name="Devos D.P."/>
            <person name="Kaster A.-K."/>
            <person name="Ovreas L."/>
            <person name="Rohde M."/>
            <person name="Galperin M.Y."/>
            <person name="Jogler C."/>
        </authorList>
    </citation>
    <scope>NUCLEOTIDE SEQUENCE [LARGE SCALE GENOMIC DNA]</scope>
    <source>
        <strain evidence="2 3">Pla110</strain>
    </source>
</reference>
<dbReference type="Gene3D" id="1.20.120.450">
    <property type="entry name" value="dinb family like domain"/>
    <property type="match status" value="1"/>
</dbReference>
<protein>
    <submittedName>
        <fullName evidence="2">Metal-dependent hydrolase YfiT</fullName>
        <ecNumber evidence="2">3.-.-.-</ecNumber>
    </submittedName>
</protein>
<proteinExistence type="predicted"/>
<dbReference type="EMBL" id="CP036281">
    <property type="protein sequence ID" value="QDU79089.1"/>
    <property type="molecule type" value="Genomic_DNA"/>
</dbReference>
<evidence type="ECO:0000313" key="3">
    <source>
        <dbReference type="Proteomes" id="UP000317178"/>
    </source>
</evidence>
<organism evidence="2 3">
    <name type="scientific">Polystyrenella longa</name>
    <dbReference type="NCBI Taxonomy" id="2528007"/>
    <lineage>
        <taxon>Bacteria</taxon>
        <taxon>Pseudomonadati</taxon>
        <taxon>Planctomycetota</taxon>
        <taxon>Planctomycetia</taxon>
        <taxon>Planctomycetales</taxon>
        <taxon>Planctomycetaceae</taxon>
        <taxon>Polystyrenella</taxon>
    </lineage>
</organism>
<dbReference type="SUPFAM" id="SSF109854">
    <property type="entry name" value="DinB/YfiT-like putative metalloenzymes"/>
    <property type="match status" value="1"/>
</dbReference>
<sequence>MDDQQTKELIDTYAAGPQLLKTAVEGMTASDLKARPIENQWSTLGVVCHIADFEIVYADRIKRILAEDKPTFFGGEPDEFAAALAYDQRDLATELALIESIRAHLVVILSQLDPEQFMRTGLHSEAGEMTLKQLLINITAHVPHHVGKIKEKRTRLGQ</sequence>
<dbReference type="Proteomes" id="UP000317178">
    <property type="component" value="Chromosome"/>
</dbReference>
<accession>A0A518CIM9</accession>
<evidence type="ECO:0000259" key="1">
    <source>
        <dbReference type="Pfam" id="PF12867"/>
    </source>
</evidence>
<dbReference type="EC" id="3.-.-.-" evidence="2"/>
<dbReference type="Pfam" id="PF12867">
    <property type="entry name" value="DinB_2"/>
    <property type="match status" value="1"/>
</dbReference>
<keyword evidence="2" id="KW-0378">Hydrolase</keyword>